<reference evidence="1 2" key="1">
    <citation type="journal article" date="2002" name="Environ. Microbiol.">
        <title>Complete genome sequence and comparative analysis of the metabolically versatile Pseudomonas putida KT2440.</title>
        <authorList>
            <person name="Nelson K.E."/>
            <person name="Weinel C."/>
            <person name="Paulsen I.T."/>
            <person name="Dodson R.J."/>
            <person name="Hilbert H."/>
            <person name="Martins dos Santos V.A."/>
            <person name="Fouts D.E."/>
            <person name="Gill S.R."/>
            <person name="Pop M."/>
            <person name="Holmes M."/>
            <person name="Brinkac L."/>
            <person name="Beanan M."/>
            <person name="DeBoy R.T."/>
            <person name="Daugherty S."/>
            <person name="Kolonay J."/>
            <person name="Madupu R."/>
            <person name="Nelson W."/>
            <person name="White O."/>
            <person name="Peterson J."/>
            <person name="Khouri H."/>
            <person name="Hance I."/>
            <person name="Chris Lee P."/>
            <person name="Holtzapple E."/>
            <person name="Scanlan D."/>
            <person name="Tran K."/>
            <person name="Moazzez A."/>
            <person name="Utterback T."/>
            <person name="Rizzo M."/>
            <person name="Lee K."/>
            <person name="Kosack D."/>
            <person name="Moestl D."/>
            <person name="Wedler H."/>
            <person name="Lauber J."/>
            <person name="Stjepandic D."/>
            <person name="Hoheisel J."/>
            <person name="Straetz M."/>
            <person name="Heim S."/>
            <person name="Kiewitz C."/>
            <person name="Eisen J.A."/>
            <person name="Timmis K.N."/>
            <person name="Dusterhoft A."/>
            <person name="Tummler B."/>
            <person name="Fraser C.M."/>
        </authorList>
    </citation>
    <scope>NUCLEOTIDE SEQUENCE [LARGE SCALE GENOMIC DNA]</scope>
    <source>
        <strain evidence="2">ATCC 47054 / DSM 6125 / CFBP 8728 / NCIMB 11950 / KT2440</strain>
    </source>
</reference>
<keyword evidence="2" id="KW-1185">Reference proteome</keyword>
<evidence type="ECO:0000313" key="1">
    <source>
        <dbReference type="EMBL" id="AMM02793.1"/>
    </source>
</evidence>
<dbReference type="BioCyc" id="PPUT160488:G1G01-952-MONOMER"/>
<evidence type="ECO:0000313" key="2">
    <source>
        <dbReference type="Proteomes" id="UP000000556"/>
    </source>
</evidence>
<dbReference type="EMBL" id="AE015451">
    <property type="protein sequence ID" value="AMM02793.1"/>
    <property type="molecule type" value="Genomic_DNA"/>
</dbReference>
<gene>
    <name evidence="1" type="ordered locus">PP_5461</name>
</gene>
<dbReference type="KEGG" id="ppu:PP_5461"/>
<sequence length="159" mass="18152">MGQKWCPLLGGHHGLRRFRQEDVLAGRIPGFDYQGSVSFFVYGTRHFQCFDTCLLTADAVKPNRADASTKLPVSPLPQMLPCKATYQHDFCKIDLIVHYYEHSYLQARSEKYAIGTLPQKSTIYIPKKMSRGLWCSSEHQTGFIDLKPDIRALPCTRLL</sequence>
<dbReference type="STRING" id="160488.PP_5461"/>
<name>A0A140FW10_PSEPK</name>
<accession>A0A140FW10</accession>
<dbReference type="Proteomes" id="UP000000556">
    <property type="component" value="Chromosome"/>
</dbReference>
<protein>
    <submittedName>
        <fullName evidence="1">Uncharacterized protein</fullName>
    </submittedName>
</protein>
<dbReference type="AlphaFoldDB" id="A0A140FW10"/>
<reference evidence="1 2" key="2">
    <citation type="journal article" date="2016" name="Environ. Microbiol.">
        <title>The revisited genome of Pseudomonas putida KT2440 enlightens its value as a robust metabolic chassis.</title>
        <authorList>
            <person name="Belda E."/>
            <person name="van Heck R.G."/>
            <person name="Lopez-Sanchez M.J."/>
            <person name="Cruveiller S."/>
            <person name="Barbe V."/>
            <person name="Fraser C."/>
            <person name="Klenk H.P."/>
            <person name="Petersen J."/>
            <person name="Morgat A."/>
            <person name="Nikel P.I."/>
            <person name="Vallenet D."/>
            <person name="Rouy Z."/>
            <person name="Sekowska A."/>
            <person name="Martins Dos Santos V.A."/>
            <person name="de Lorenzo V."/>
            <person name="Danchin A."/>
            <person name="Medigue C."/>
        </authorList>
    </citation>
    <scope>NUCLEOTIDE SEQUENCE [LARGE SCALE GENOMIC DNA]</scope>
    <source>
        <strain evidence="2">ATCC 47054 / DSM 6125 / CFBP 8728 / NCIMB 11950 / KT2440</strain>
    </source>
</reference>
<proteinExistence type="predicted"/>
<organism evidence="1 2">
    <name type="scientific">Pseudomonas putida (strain ATCC 47054 / DSM 6125 / CFBP 8728 / NCIMB 11950 / KT2440)</name>
    <dbReference type="NCBI Taxonomy" id="160488"/>
    <lineage>
        <taxon>Bacteria</taxon>
        <taxon>Pseudomonadati</taxon>
        <taxon>Pseudomonadota</taxon>
        <taxon>Gammaproteobacteria</taxon>
        <taxon>Pseudomonadales</taxon>
        <taxon>Pseudomonadaceae</taxon>
        <taxon>Pseudomonas</taxon>
    </lineage>
</organism>